<dbReference type="WBParaSite" id="jg20901">
    <property type="protein sequence ID" value="jg20901"/>
    <property type="gene ID" value="jg20901"/>
</dbReference>
<reference evidence="2" key="1">
    <citation type="submission" date="2022-11" db="UniProtKB">
        <authorList>
            <consortium name="WormBaseParasite"/>
        </authorList>
    </citation>
    <scope>IDENTIFICATION</scope>
</reference>
<proteinExistence type="predicted"/>
<organism evidence="1 2">
    <name type="scientific">Ditylenchus dipsaci</name>
    <dbReference type="NCBI Taxonomy" id="166011"/>
    <lineage>
        <taxon>Eukaryota</taxon>
        <taxon>Metazoa</taxon>
        <taxon>Ecdysozoa</taxon>
        <taxon>Nematoda</taxon>
        <taxon>Chromadorea</taxon>
        <taxon>Rhabditida</taxon>
        <taxon>Tylenchina</taxon>
        <taxon>Tylenchomorpha</taxon>
        <taxon>Sphaerularioidea</taxon>
        <taxon>Anguinidae</taxon>
        <taxon>Anguininae</taxon>
        <taxon>Ditylenchus</taxon>
    </lineage>
</organism>
<evidence type="ECO:0000313" key="1">
    <source>
        <dbReference type="Proteomes" id="UP000887574"/>
    </source>
</evidence>
<sequence>MTNTPTEIYSFTLGTLTANLMRNKTFSSWWASDAVKSERMIEMIFEKAINQMKTPGEPLEEITDEEIYKIYITKLSAYGYGKGVTDAMNFVIGGILKEEGIDVVKILGPEPTNEISKNDTDAIDDEEEGKQNQMKIDMLRKISTHVYSLVKNILHKFWLQITGKDKNIPEEKQLISQHANIS</sequence>
<evidence type="ECO:0000313" key="2">
    <source>
        <dbReference type="WBParaSite" id="jg20901"/>
    </source>
</evidence>
<accession>A0A915DK56</accession>
<name>A0A915DK56_9BILA</name>
<keyword evidence="1" id="KW-1185">Reference proteome</keyword>
<dbReference type="AlphaFoldDB" id="A0A915DK56"/>
<dbReference type="Proteomes" id="UP000887574">
    <property type="component" value="Unplaced"/>
</dbReference>
<protein>
    <submittedName>
        <fullName evidence="2">Uncharacterized protein</fullName>
    </submittedName>
</protein>